<evidence type="ECO:0008006" key="5">
    <source>
        <dbReference type="Google" id="ProtNLM"/>
    </source>
</evidence>
<dbReference type="EMBL" id="OU895877">
    <property type="protein sequence ID" value="CAG9798408.1"/>
    <property type="molecule type" value="Genomic_DNA"/>
</dbReference>
<feature type="chain" id="PRO_5040465183" description="Short neuropeptide F" evidence="2">
    <location>
        <begin position="18"/>
        <end position="161"/>
    </location>
</feature>
<evidence type="ECO:0000256" key="2">
    <source>
        <dbReference type="SAM" id="SignalP"/>
    </source>
</evidence>
<evidence type="ECO:0000313" key="4">
    <source>
        <dbReference type="Proteomes" id="UP001153620"/>
    </source>
</evidence>
<feature type="region of interest" description="Disordered" evidence="1">
    <location>
        <begin position="125"/>
        <end position="161"/>
    </location>
</feature>
<keyword evidence="2" id="KW-0732">Signal</keyword>
<dbReference type="AlphaFoldDB" id="A0A9N9RK19"/>
<evidence type="ECO:0000256" key="1">
    <source>
        <dbReference type="SAM" id="MobiDB-lite"/>
    </source>
</evidence>
<evidence type="ECO:0000313" key="3">
    <source>
        <dbReference type="EMBL" id="CAG9798408.1"/>
    </source>
</evidence>
<proteinExistence type="predicted"/>
<name>A0A9N9RK19_9DIPT</name>
<gene>
    <name evidence="3" type="ORF">CHIRRI_LOCUS1390</name>
</gene>
<reference evidence="3" key="2">
    <citation type="submission" date="2022-10" db="EMBL/GenBank/DDBJ databases">
        <authorList>
            <consortium name="ENA_rothamsted_submissions"/>
            <consortium name="culmorum"/>
            <person name="King R."/>
        </authorList>
    </citation>
    <scope>NUCLEOTIDE SEQUENCE</scope>
</reference>
<dbReference type="OrthoDB" id="6364308at2759"/>
<organism evidence="3 4">
    <name type="scientific">Chironomus riparius</name>
    <dbReference type="NCBI Taxonomy" id="315576"/>
    <lineage>
        <taxon>Eukaryota</taxon>
        <taxon>Metazoa</taxon>
        <taxon>Ecdysozoa</taxon>
        <taxon>Arthropoda</taxon>
        <taxon>Hexapoda</taxon>
        <taxon>Insecta</taxon>
        <taxon>Pterygota</taxon>
        <taxon>Neoptera</taxon>
        <taxon>Endopterygota</taxon>
        <taxon>Diptera</taxon>
        <taxon>Nematocera</taxon>
        <taxon>Chironomoidea</taxon>
        <taxon>Chironomidae</taxon>
        <taxon>Chironominae</taxon>
        <taxon>Chironomus</taxon>
    </lineage>
</organism>
<reference evidence="3" key="1">
    <citation type="submission" date="2022-01" db="EMBL/GenBank/DDBJ databases">
        <authorList>
            <person name="King R."/>
        </authorList>
    </citation>
    <scope>NUCLEOTIDE SEQUENCE</scope>
</reference>
<dbReference type="Proteomes" id="UP001153620">
    <property type="component" value="Chromosome 1"/>
</dbReference>
<sequence>MNQLGLVAISLVLVVSSYDVITSAAPASDDSSVKAFYEYLLNREYAEPLSLDHTMERKGVRSPSMRLRFGRRSDPDVPLRDNEIDNEIEQKSIRSPSMRLRFGRRNDPLMSLLNEEAMLYGNEPLSRKAQRTPSVRLRFGKRDSSMLDNEVNDQNRADETN</sequence>
<protein>
    <recommendedName>
        <fullName evidence="5">Short neuropeptide F</fullName>
    </recommendedName>
</protein>
<keyword evidence="4" id="KW-1185">Reference proteome</keyword>
<accession>A0A9N9RK19</accession>
<feature type="signal peptide" evidence="2">
    <location>
        <begin position="1"/>
        <end position="17"/>
    </location>
</feature>